<dbReference type="NCBIfam" id="NF004976">
    <property type="entry name" value="PRK06349.1"/>
    <property type="match status" value="1"/>
</dbReference>
<dbReference type="PIRSF" id="PIRSF000098">
    <property type="entry name" value="Homoser_dehydrog"/>
    <property type="match status" value="1"/>
</dbReference>
<comment type="cofactor">
    <cofactor evidence="1">
        <name>a metal cation</name>
        <dbReference type="ChEBI" id="CHEBI:25213"/>
    </cofactor>
</comment>
<evidence type="ECO:0000256" key="5">
    <source>
        <dbReference type="ARBA" id="ARBA00013213"/>
    </source>
</evidence>
<dbReference type="RefSeq" id="WP_377939412.1">
    <property type="nucleotide sequence ID" value="NZ_JBHTHQ010000026.1"/>
</dbReference>
<dbReference type="InterPro" id="IPR036291">
    <property type="entry name" value="NAD(P)-bd_dom_sf"/>
</dbReference>
<accession>A0ABW2Y7R0</accession>
<keyword evidence="7 16" id="KW-0028">Amino-acid biosynthesis</keyword>
<evidence type="ECO:0000256" key="8">
    <source>
        <dbReference type="ARBA" id="ARBA00022697"/>
    </source>
</evidence>
<evidence type="ECO:0000256" key="1">
    <source>
        <dbReference type="ARBA" id="ARBA00001920"/>
    </source>
</evidence>
<evidence type="ECO:0000256" key="14">
    <source>
        <dbReference type="ARBA" id="ARBA00048841"/>
    </source>
</evidence>
<evidence type="ECO:0000256" key="15">
    <source>
        <dbReference type="ARBA" id="ARBA00049031"/>
    </source>
</evidence>
<dbReference type="InterPro" id="IPR002912">
    <property type="entry name" value="ACT_dom"/>
</dbReference>
<keyword evidence="10 16" id="KW-0560">Oxidoreductase</keyword>
<evidence type="ECO:0000313" key="19">
    <source>
        <dbReference type="EMBL" id="MFD0705644.1"/>
    </source>
</evidence>
<reference evidence="20" key="1">
    <citation type="journal article" date="2019" name="Int. J. Syst. Evol. Microbiol.">
        <title>The Global Catalogue of Microorganisms (GCM) 10K type strain sequencing project: providing services to taxonomists for standard genome sequencing and annotation.</title>
        <authorList>
            <consortium name="The Broad Institute Genomics Platform"/>
            <consortium name="The Broad Institute Genome Sequencing Center for Infectious Disease"/>
            <person name="Wu L."/>
            <person name="Ma J."/>
        </authorList>
    </citation>
    <scope>NUCLEOTIDE SEQUENCE [LARGE SCALE GENOMIC DNA]</scope>
    <source>
        <strain evidence="20">CCM 8604</strain>
    </source>
</reference>
<evidence type="ECO:0000256" key="2">
    <source>
        <dbReference type="ARBA" id="ARBA00005056"/>
    </source>
</evidence>
<comment type="catalytic activity">
    <reaction evidence="14">
        <text>L-homoserine + NADP(+) = L-aspartate 4-semialdehyde + NADPH + H(+)</text>
        <dbReference type="Rhea" id="RHEA:15761"/>
        <dbReference type="ChEBI" id="CHEBI:15378"/>
        <dbReference type="ChEBI" id="CHEBI:57476"/>
        <dbReference type="ChEBI" id="CHEBI:57783"/>
        <dbReference type="ChEBI" id="CHEBI:58349"/>
        <dbReference type="ChEBI" id="CHEBI:537519"/>
        <dbReference type="EC" id="1.1.1.3"/>
    </reaction>
    <physiologicalReaction direction="right-to-left" evidence="14">
        <dbReference type="Rhea" id="RHEA:15763"/>
    </physiologicalReaction>
</comment>
<keyword evidence="11" id="KW-0915">Sodium</keyword>
<comment type="function">
    <text evidence="13">Catalyzes the conversion of L-aspartate-beta-semialdehyde (L-Asa) to L-homoserine (L-Hse), the third step in the biosynthesis of threonine and methionine from aspartate.</text>
</comment>
<dbReference type="SUPFAM" id="SSF55021">
    <property type="entry name" value="ACT-like"/>
    <property type="match status" value="1"/>
</dbReference>
<evidence type="ECO:0000313" key="20">
    <source>
        <dbReference type="Proteomes" id="UP001597036"/>
    </source>
</evidence>
<dbReference type="Pfam" id="PF00742">
    <property type="entry name" value="Homoserine_dh"/>
    <property type="match status" value="1"/>
</dbReference>
<dbReference type="InterPro" id="IPR001342">
    <property type="entry name" value="HDH_cat"/>
</dbReference>
<evidence type="ECO:0000256" key="10">
    <source>
        <dbReference type="ARBA" id="ARBA00023002"/>
    </source>
</evidence>
<dbReference type="Gene3D" id="3.30.360.10">
    <property type="entry name" value="Dihydrodipicolinate Reductase, domain 2"/>
    <property type="match status" value="1"/>
</dbReference>
<dbReference type="Pfam" id="PF03447">
    <property type="entry name" value="NAD_binding_3"/>
    <property type="match status" value="1"/>
</dbReference>
<dbReference type="PANTHER" id="PTHR43331:SF1">
    <property type="entry name" value="HOMOSERINE DEHYDROGENASE"/>
    <property type="match status" value="1"/>
</dbReference>
<evidence type="ECO:0000256" key="4">
    <source>
        <dbReference type="ARBA" id="ARBA00006753"/>
    </source>
</evidence>
<sequence>MTNKAIKVALLGAGTVGSQTARLIVEQSDELERRIGARLELAGVAVLDPAAVHDPWIDKSLLTTDTLELTTRADIVVELIGGIEPARTFVLSALNHGASVVTANKALLATHGPELYEAAEKNGVDIYFEAAVGGAIPIVRPLRESMVGDKINRVMGIVNGTTNYILDEMTTKGLPFDTVLKDAQEKGFAEADPTADIGGFDAAAKAAIMACLAFNRDVRMDDVHVEGIEHITDSDIAAARAMNRVIKLLAVVSQNDEGISAGVYPVMLPAEHQLAKVSGSFNAVFVEGEASDDLMFYGRGAGGAPTASAVTGDIVTVARHRVLGSTGPKIPLFSTAPIVDAARAESSYMMRLNVPDAVGVLAKVAEVFARNNVSIRAVQQREETDDCGNHELWITTHAVADSLIRKTAVDLEGTMSHGKVLSVVRVFEDE</sequence>
<dbReference type="InterPro" id="IPR016204">
    <property type="entry name" value="HDH"/>
</dbReference>
<keyword evidence="12 16" id="KW-0486">Methionine biosynthesis</keyword>
<dbReference type="InterPro" id="IPR005106">
    <property type="entry name" value="Asp/hSer_DH_NAD-bd"/>
</dbReference>
<dbReference type="InterPro" id="IPR045865">
    <property type="entry name" value="ACT-like_dom_sf"/>
</dbReference>
<dbReference type="PANTHER" id="PTHR43331">
    <property type="entry name" value="HOMOSERINE DEHYDROGENASE"/>
    <property type="match status" value="1"/>
</dbReference>
<keyword evidence="8 16" id="KW-0791">Threonine biosynthesis</keyword>
<evidence type="ECO:0000256" key="16">
    <source>
        <dbReference type="RuleBase" id="RU000579"/>
    </source>
</evidence>
<comment type="caution">
    <text evidence="19">The sequence shown here is derived from an EMBL/GenBank/DDBJ whole genome shotgun (WGS) entry which is preliminary data.</text>
</comment>
<evidence type="ECO:0000256" key="11">
    <source>
        <dbReference type="ARBA" id="ARBA00023053"/>
    </source>
</evidence>
<dbReference type="PROSITE" id="PS51671">
    <property type="entry name" value="ACT"/>
    <property type="match status" value="1"/>
</dbReference>
<name>A0ABW2Y7R0_9BIFI</name>
<dbReference type="Gene3D" id="3.40.50.720">
    <property type="entry name" value="NAD(P)-binding Rossmann-like Domain"/>
    <property type="match status" value="1"/>
</dbReference>
<comment type="catalytic activity">
    <reaction evidence="15">
        <text>L-homoserine + NAD(+) = L-aspartate 4-semialdehyde + NADH + H(+)</text>
        <dbReference type="Rhea" id="RHEA:15757"/>
        <dbReference type="ChEBI" id="CHEBI:15378"/>
        <dbReference type="ChEBI" id="CHEBI:57476"/>
        <dbReference type="ChEBI" id="CHEBI:57540"/>
        <dbReference type="ChEBI" id="CHEBI:57945"/>
        <dbReference type="ChEBI" id="CHEBI:537519"/>
        <dbReference type="EC" id="1.1.1.3"/>
    </reaction>
    <physiologicalReaction direction="right-to-left" evidence="15">
        <dbReference type="Rhea" id="RHEA:15759"/>
    </physiologicalReaction>
</comment>
<dbReference type="CDD" id="cd04881">
    <property type="entry name" value="ACT_HSDH-Hom"/>
    <property type="match status" value="1"/>
</dbReference>
<proteinExistence type="inferred from homology"/>
<evidence type="ECO:0000256" key="9">
    <source>
        <dbReference type="ARBA" id="ARBA00022857"/>
    </source>
</evidence>
<dbReference type="EC" id="1.1.1.3" evidence="5 16"/>
<dbReference type="Pfam" id="PF01842">
    <property type="entry name" value="ACT"/>
    <property type="match status" value="1"/>
</dbReference>
<evidence type="ECO:0000256" key="6">
    <source>
        <dbReference type="ARBA" id="ARBA00013376"/>
    </source>
</evidence>
<evidence type="ECO:0000259" key="18">
    <source>
        <dbReference type="PROSITE" id="PS51671"/>
    </source>
</evidence>
<dbReference type="EMBL" id="JBHTHQ010000026">
    <property type="protein sequence ID" value="MFD0705644.1"/>
    <property type="molecule type" value="Genomic_DNA"/>
</dbReference>
<comment type="similarity">
    <text evidence="4 17">Belongs to the homoserine dehydrogenase family.</text>
</comment>
<organism evidence="19 20">
    <name type="scientific">Alloscardovia venturai</name>
    <dbReference type="NCBI Taxonomy" id="1769421"/>
    <lineage>
        <taxon>Bacteria</taxon>
        <taxon>Bacillati</taxon>
        <taxon>Actinomycetota</taxon>
        <taxon>Actinomycetes</taxon>
        <taxon>Bifidobacteriales</taxon>
        <taxon>Bifidobacteriaceae</taxon>
        <taxon>Alloscardovia</taxon>
    </lineage>
</organism>
<evidence type="ECO:0000256" key="13">
    <source>
        <dbReference type="ARBA" id="ARBA00044930"/>
    </source>
</evidence>
<dbReference type="PROSITE" id="PS01042">
    <property type="entry name" value="HOMOSER_DHGENASE"/>
    <property type="match status" value="1"/>
</dbReference>
<evidence type="ECO:0000256" key="17">
    <source>
        <dbReference type="RuleBase" id="RU004171"/>
    </source>
</evidence>
<dbReference type="InterPro" id="IPR019811">
    <property type="entry name" value="HDH_CS"/>
</dbReference>
<comment type="pathway">
    <text evidence="3 16">Amino-acid biosynthesis; L-methionine biosynthesis via de novo pathway; L-homoserine from L-aspartate: step 3/3.</text>
</comment>
<protein>
    <recommendedName>
        <fullName evidence="6 16">Homoserine dehydrogenase</fullName>
        <ecNumber evidence="5 16">1.1.1.3</ecNumber>
    </recommendedName>
</protein>
<feature type="domain" description="ACT" evidence="18">
    <location>
        <begin position="349"/>
        <end position="428"/>
    </location>
</feature>
<dbReference type="Proteomes" id="UP001597036">
    <property type="component" value="Unassembled WGS sequence"/>
</dbReference>
<evidence type="ECO:0000256" key="12">
    <source>
        <dbReference type="ARBA" id="ARBA00023167"/>
    </source>
</evidence>
<dbReference type="SUPFAM" id="SSF51735">
    <property type="entry name" value="NAD(P)-binding Rossmann-fold domains"/>
    <property type="match status" value="1"/>
</dbReference>
<evidence type="ECO:0000256" key="7">
    <source>
        <dbReference type="ARBA" id="ARBA00022605"/>
    </source>
</evidence>
<dbReference type="SUPFAM" id="SSF55347">
    <property type="entry name" value="Glyceraldehyde-3-phosphate dehydrogenase-like, C-terminal domain"/>
    <property type="match status" value="1"/>
</dbReference>
<keyword evidence="9 16" id="KW-0521">NADP</keyword>
<comment type="pathway">
    <text evidence="2 16">Amino-acid biosynthesis; L-threonine biosynthesis; L-threonine from L-aspartate: step 3/5.</text>
</comment>
<keyword evidence="20" id="KW-1185">Reference proteome</keyword>
<dbReference type="Gene3D" id="3.30.70.260">
    <property type="match status" value="1"/>
</dbReference>
<evidence type="ECO:0000256" key="3">
    <source>
        <dbReference type="ARBA" id="ARBA00005062"/>
    </source>
</evidence>
<dbReference type="GO" id="GO:0004412">
    <property type="term" value="F:homoserine dehydrogenase activity"/>
    <property type="evidence" value="ECO:0007669"/>
    <property type="project" value="UniProtKB-EC"/>
</dbReference>
<gene>
    <name evidence="19" type="ORF">ACFQY8_07800</name>
</gene>